<evidence type="ECO:0000313" key="3">
    <source>
        <dbReference type="Proteomes" id="UP000467522"/>
    </source>
</evidence>
<feature type="region of interest" description="Disordered" evidence="1">
    <location>
        <begin position="1"/>
        <end position="40"/>
    </location>
</feature>
<reference evidence="3" key="1">
    <citation type="journal article" date="2020" name="MBio">
        <title>Horizontal gene transfer to a defensive symbiont with a reduced genome amongst a multipartite beetle microbiome.</title>
        <authorList>
            <person name="Waterworth S.C."/>
            <person name="Florez L.V."/>
            <person name="Rees E.R."/>
            <person name="Hertweck C."/>
            <person name="Kaltenpoth M."/>
            <person name="Kwan J.C."/>
        </authorList>
    </citation>
    <scope>NUCLEOTIDE SEQUENCE [LARGE SCALE GENOMIC DNA]</scope>
</reference>
<proteinExistence type="predicted"/>
<evidence type="ECO:0000313" key="2">
    <source>
        <dbReference type="EMBL" id="KAF1036111.1"/>
    </source>
</evidence>
<accession>A0A833PRJ6</accession>
<organism evidence="2 3">
    <name type="scientific">Burkholderia lata (strain ATCC 17760 / DSM 23089 / LMG 22485 / NCIMB 9086 / R18194 / 383)</name>
    <dbReference type="NCBI Taxonomy" id="482957"/>
    <lineage>
        <taxon>Bacteria</taxon>
        <taxon>Pseudomonadati</taxon>
        <taxon>Pseudomonadota</taxon>
        <taxon>Betaproteobacteria</taxon>
        <taxon>Burkholderiales</taxon>
        <taxon>Burkholderiaceae</taxon>
        <taxon>Burkholderia</taxon>
        <taxon>Burkholderia cepacia complex</taxon>
    </lineage>
</organism>
<sequence length="40" mass="4284">MMHDVESGGAAMPQKHGGPRFHGGLGDLTSIVNDLEYDNE</sequence>
<gene>
    <name evidence="2" type="ORF">GAK33_04114</name>
</gene>
<dbReference type="EMBL" id="WNDV01000013">
    <property type="protein sequence ID" value="KAF1036111.1"/>
    <property type="molecule type" value="Genomic_DNA"/>
</dbReference>
<dbReference type="Proteomes" id="UP000467522">
    <property type="component" value="Unassembled WGS sequence"/>
</dbReference>
<name>A0A833PRJ6_BURL3</name>
<evidence type="ECO:0000256" key="1">
    <source>
        <dbReference type="SAM" id="MobiDB-lite"/>
    </source>
</evidence>
<protein>
    <submittedName>
        <fullName evidence="2">Uncharacterized protein</fullName>
    </submittedName>
</protein>
<dbReference type="AlphaFoldDB" id="A0A833PRJ6"/>
<comment type="caution">
    <text evidence="2">The sequence shown here is derived from an EMBL/GenBank/DDBJ whole genome shotgun (WGS) entry which is preliminary data.</text>
</comment>